<dbReference type="InterPro" id="IPR026146">
    <property type="entry name" value="Ribosomal_uS3m"/>
</dbReference>
<evidence type="ECO:0000313" key="7">
    <source>
        <dbReference type="EMBL" id="OTF76288.1"/>
    </source>
</evidence>
<dbReference type="GO" id="GO:1990904">
    <property type="term" value="C:ribonucleoprotein complex"/>
    <property type="evidence" value="ECO:0007669"/>
    <property type="project" value="UniProtKB-KW"/>
</dbReference>
<proteinExistence type="inferred from homology"/>
<gene>
    <name evidence="7" type="ORF">BLA29_000460</name>
</gene>
<dbReference type="GO" id="GO:0006412">
    <property type="term" value="P:translation"/>
    <property type="evidence" value="ECO:0007669"/>
    <property type="project" value="TreeGrafter"/>
</dbReference>
<evidence type="ECO:0000256" key="5">
    <source>
        <dbReference type="ARBA" id="ARBA00023128"/>
    </source>
</evidence>
<evidence type="ECO:0000256" key="4">
    <source>
        <dbReference type="ARBA" id="ARBA00022980"/>
    </source>
</evidence>
<evidence type="ECO:0008006" key="9">
    <source>
        <dbReference type="Google" id="ProtNLM"/>
    </source>
</evidence>
<accession>A0A1Y3B8Q9</accession>
<protein>
    <recommendedName>
        <fullName evidence="9">28S ribosomal protein S24, mitochondrial-like protein</fullName>
    </recommendedName>
</protein>
<evidence type="ECO:0000256" key="3">
    <source>
        <dbReference type="ARBA" id="ARBA00022946"/>
    </source>
</evidence>
<evidence type="ECO:0000256" key="1">
    <source>
        <dbReference type="ARBA" id="ARBA00004173"/>
    </source>
</evidence>
<dbReference type="Pfam" id="PF14955">
    <property type="entry name" value="MRP-S24"/>
    <property type="match status" value="1"/>
</dbReference>
<dbReference type="AlphaFoldDB" id="A0A1Y3B8Q9"/>
<keyword evidence="5" id="KW-0496">Mitochondrion</keyword>
<evidence type="ECO:0000313" key="8">
    <source>
        <dbReference type="Proteomes" id="UP000194236"/>
    </source>
</evidence>
<dbReference type="EMBL" id="MUJZ01038201">
    <property type="protein sequence ID" value="OTF76288.1"/>
    <property type="molecule type" value="Genomic_DNA"/>
</dbReference>
<keyword evidence="6" id="KW-0687">Ribonucleoprotein</keyword>
<comment type="caution">
    <text evidence="7">The sequence shown here is derived from an EMBL/GenBank/DDBJ whole genome shotgun (WGS) entry which is preliminary data.</text>
</comment>
<dbReference type="OrthoDB" id="5950413at2759"/>
<comment type="similarity">
    <text evidence="2">Belongs to the universal ribosomal protein uS3 family.</text>
</comment>
<keyword evidence="8" id="KW-1185">Reference proteome</keyword>
<sequence length="176" mass="20474">MNRFLGIQRRNPWAYMNTTFLKDSTTILSGSQIILYDQSRQKCQAGRYKVTLKRNRPLTYEQANKPCYIGVRKGWNSWNTSSLVGVSMTSEVTIDDIFIRKFLAGTWHRLFLSEVIIKRRANMIHIGGIVNQAIPARKYYWLIGYTEELLSNLLKCPVKIDVQTTADRNALIYKYI</sequence>
<dbReference type="GO" id="GO:0005739">
    <property type="term" value="C:mitochondrion"/>
    <property type="evidence" value="ECO:0007669"/>
    <property type="project" value="UniProtKB-SubCell"/>
</dbReference>
<evidence type="ECO:0000256" key="2">
    <source>
        <dbReference type="ARBA" id="ARBA00010761"/>
    </source>
</evidence>
<keyword evidence="3" id="KW-0809">Transit peptide</keyword>
<comment type="subcellular location">
    <subcellularLocation>
        <location evidence="1">Mitochondrion</location>
    </subcellularLocation>
</comment>
<reference evidence="7 8" key="1">
    <citation type="submission" date="2017-03" db="EMBL/GenBank/DDBJ databases">
        <title>Genome Survey of Euroglyphus maynei.</title>
        <authorList>
            <person name="Arlian L.G."/>
            <person name="Morgan M.S."/>
            <person name="Rider S.D."/>
        </authorList>
    </citation>
    <scope>NUCLEOTIDE SEQUENCE [LARGE SCALE GENOMIC DNA]</scope>
    <source>
        <strain evidence="7">Arlian Lab</strain>
        <tissue evidence="7">Whole body</tissue>
    </source>
</reference>
<evidence type="ECO:0000256" key="6">
    <source>
        <dbReference type="ARBA" id="ARBA00023274"/>
    </source>
</evidence>
<dbReference type="Proteomes" id="UP000194236">
    <property type="component" value="Unassembled WGS sequence"/>
</dbReference>
<dbReference type="GO" id="GO:0005840">
    <property type="term" value="C:ribosome"/>
    <property type="evidence" value="ECO:0007669"/>
    <property type="project" value="UniProtKB-KW"/>
</dbReference>
<name>A0A1Y3B8Q9_EURMA</name>
<organism evidence="7 8">
    <name type="scientific">Euroglyphus maynei</name>
    <name type="common">Mayne's house dust mite</name>
    <dbReference type="NCBI Taxonomy" id="6958"/>
    <lineage>
        <taxon>Eukaryota</taxon>
        <taxon>Metazoa</taxon>
        <taxon>Ecdysozoa</taxon>
        <taxon>Arthropoda</taxon>
        <taxon>Chelicerata</taxon>
        <taxon>Arachnida</taxon>
        <taxon>Acari</taxon>
        <taxon>Acariformes</taxon>
        <taxon>Sarcoptiformes</taxon>
        <taxon>Astigmata</taxon>
        <taxon>Psoroptidia</taxon>
        <taxon>Analgoidea</taxon>
        <taxon>Pyroglyphidae</taxon>
        <taxon>Pyroglyphinae</taxon>
        <taxon>Euroglyphus</taxon>
    </lineage>
</organism>
<dbReference type="PANTHER" id="PTHR21244:SF1">
    <property type="entry name" value="SMALL RIBOSOMAL SUBUNIT PROTEIN US3M"/>
    <property type="match status" value="1"/>
</dbReference>
<dbReference type="PANTHER" id="PTHR21244">
    <property type="entry name" value="MITOCHONDRIAL 28S RIBOSOMAL PROTEIN S24"/>
    <property type="match status" value="1"/>
</dbReference>
<keyword evidence="4" id="KW-0689">Ribosomal protein</keyword>